<proteinExistence type="predicted"/>
<dbReference type="Proteomes" id="UP000777438">
    <property type="component" value="Unassembled WGS sequence"/>
</dbReference>
<feature type="compositionally biased region" description="Low complexity" evidence="1">
    <location>
        <begin position="165"/>
        <end position="185"/>
    </location>
</feature>
<feature type="compositionally biased region" description="Polar residues" evidence="1">
    <location>
        <begin position="566"/>
        <end position="588"/>
    </location>
</feature>
<feature type="compositionally biased region" description="Pro residues" evidence="1">
    <location>
        <begin position="490"/>
        <end position="499"/>
    </location>
</feature>
<feature type="compositionally biased region" description="Low complexity" evidence="1">
    <location>
        <begin position="538"/>
        <end position="551"/>
    </location>
</feature>
<feature type="compositionally biased region" description="Basic and acidic residues" evidence="1">
    <location>
        <begin position="623"/>
        <end position="636"/>
    </location>
</feature>
<feature type="compositionally biased region" description="Gly residues" evidence="1">
    <location>
        <begin position="505"/>
        <end position="519"/>
    </location>
</feature>
<accession>A0A9P8VVW1</accession>
<feature type="compositionally biased region" description="Pro residues" evidence="1">
    <location>
        <begin position="397"/>
        <end position="414"/>
    </location>
</feature>
<evidence type="ECO:0000256" key="2">
    <source>
        <dbReference type="SAM" id="SignalP"/>
    </source>
</evidence>
<keyword evidence="4" id="KW-1185">Reference proteome</keyword>
<keyword evidence="2" id="KW-0732">Signal</keyword>
<reference evidence="3 4" key="1">
    <citation type="journal article" date="2021" name="Nat. Commun.">
        <title>Genetic determinants of endophytism in the Arabidopsis root mycobiome.</title>
        <authorList>
            <person name="Mesny F."/>
            <person name="Miyauchi S."/>
            <person name="Thiergart T."/>
            <person name="Pickel B."/>
            <person name="Atanasova L."/>
            <person name="Karlsson M."/>
            <person name="Huettel B."/>
            <person name="Barry K.W."/>
            <person name="Haridas S."/>
            <person name="Chen C."/>
            <person name="Bauer D."/>
            <person name="Andreopoulos W."/>
            <person name="Pangilinan J."/>
            <person name="LaButti K."/>
            <person name="Riley R."/>
            <person name="Lipzen A."/>
            <person name="Clum A."/>
            <person name="Drula E."/>
            <person name="Henrissat B."/>
            <person name="Kohler A."/>
            <person name="Grigoriev I.V."/>
            <person name="Martin F.M."/>
            <person name="Hacquard S."/>
        </authorList>
    </citation>
    <scope>NUCLEOTIDE SEQUENCE [LARGE SCALE GENOMIC DNA]</scope>
    <source>
        <strain evidence="3 4">MPI-CAGE-CH-0241</strain>
    </source>
</reference>
<feature type="compositionally biased region" description="Polar residues" evidence="1">
    <location>
        <begin position="307"/>
        <end position="321"/>
    </location>
</feature>
<feature type="compositionally biased region" description="Low complexity" evidence="1">
    <location>
        <begin position="415"/>
        <end position="443"/>
    </location>
</feature>
<comment type="caution">
    <text evidence="3">The sequence shown here is derived from an EMBL/GenBank/DDBJ whole genome shotgun (WGS) entry which is preliminary data.</text>
</comment>
<sequence length="704" mass="68911">MKTSLTAIVLCALAGGGSGLRAPAPECAVDCSRSLMDQHGLLEMLALCNDIALQRALFLCLTNSCHATSYGPALAYTISKCSNLGASIANLHPVEFHHVQVAQQKPLSLKSRAGVEAQGATGGLTLAMDCTAGLDGVLTLSLPPAGASPTGLPVAQGASPDKGFPNGNSGLNASPGSPPSAASLPVGSQPLSQDPSGLSSSPQGAQGPNNGFLPQGMGSGSDAAFQGMGPGNGASSQGTGAGMGSPFQGMGPSNGAYSQDSGAGVRNPADEDYGPGTTSPLVPSGDQPQVPQQPSPPNSPAPAGTVNYGSHQSLPAAQNQAPGSPGPPTPPPMLPSSTGPNNPVCPDGSAGGCSDQGLGASSSSPPSPPLSPGGLNGDDSCPHGSNDELCGSGLLPPSLPAAQPPPGPQSPLGPQPSSGSQPLSGPQSSPGPQSPLGPQYPAVPQSPPASAPSDDSPYCIYDGSCAGQSSPQGPQYVPQPPSTGSLSPLAPAPAPPQPLPLGVCSQGGNGDGNGDGNSQGDGQPCPVQGPGGISPDATASSGSPAPPNGLNGNPGTGPNGLPSSSQSPGASPYGQPSSGRVGSPSNLNGAGPVSPSVPLPNGAPNSQSNNGATGSGDEDCDESNVKRSTTEPETGRNQRVQPNRAGVERLPTEPTLAFVQASADAAKTRGKRFLQTGISSRGQELKPLLVSAPAHVARIRDKRL</sequence>
<dbReference type="AlphaFoldDB" id="A0A9P8VVW1"/>
<dbReference type="OrthoDB" id="5421216at2759"/>
<feature type="compositionally biased region" description="Pro residues" evidence="1">
    <location>
        <begin position="324"/>
        <end position="334"/>
    </location>
</feature>
<name>A0A9P8VVW1_9HYPO</name>
<evidence type="ECO:0000313" key="3">
    <source>
        <dbReference type="EMBL" id="KAH6874889.1"/>
    </source>
</evidence>
<organism evidence="3 4">
    <name type="scientific">Thelonectria olida</name>
    <dbReference type="NCBI Taxonomy" id="1576542"/>
    <lineage>
        <taxon>Eukaryota</taxon>
        <taxon>Fungi</taxon>
        <taxon>Dikarya</taxon>
        <taxon>Ascomycota</taxon>
        <taxon>Pezizomycotina</taxon>
        <taxon>Sordariomycetes</taxon>
        <taxon>Hypocreomycetidae</taxon>
        <taxon>Hypocreales</taxon>
        <taxon>Nectriaceae</taxon>
        <taxon>Thelonectria</taxon>
    </lineage>
</organism>
<feature type="compositionally biased region" description="Polar residues" evidence="1">
    <location>
        <begin position="189"/>
        <end position="209"/>
    </location>
</feature>
<feature type="region of interest" description="Disordered" evidence="1">
    <location>
        <begin position="147"/>
        <end position="654"/>
    </location>
</feature>
<feature type="signal peptide" evidence="2">
    <location>
        <begin position="1"/>
        <end position="19"/>
    </location>
</feature>
<protein>
    <submittedName>
        <fullName evidence="3">Uncharacterized protein</fullName>
    </submittedName>
</protein>
<gene>
    <name evidence="3" type="ORF">B0T10DRAFT_199687</name>
</gene>
<feature type="compositionally biased region" description="Pro residues" evidence="1">
    <location>
        <begin position="291"/>
        <end position="300"/>
    </location>
</feature>
<evidence type="ECO:0000256" key="1">
    <source>
        <dbReference type="SAM" id="MobiDB-lite"/>
    </source>
</evidence>
<feature type="compositionally biased region" description="Polar residues" evidence="1">
    <location>
        <begin position="603"/>
        <end position="612"/>
    </location>
</feature>
<feature type="chain" id="PRO_5040292990" evidence="2">
    <location>
        <begin position="20"/>
        <end position="704"/>
    </location>
</feature>
<dbReference type="EMBL" id="JAGPYM010000036">
    <property type="protein sequence ID" value="KAH6874889.1"/>
    <property type="molecule type" value="Genomic_DNA"/>
</dbReference>
<evidence type="ECO:0000313" key="4">
    <source>
        <dbReference type="Proteomes" id="UP000777438"/>
    </source>
</evidence>